<keyword evidence="2" id="KW-0547">Nucleotide-binding</keyword>
<feature type="domain" description="PD-(D/E)XK endonuclease-like" evidence="1">
    <location>
        <begin position="717"/>
        <end position="943"/>
    </location>
</feature>
<dbReference type="Pfam" id="PF12705">
    <property type="entry name" value="PDDEXK_1"/>
    <property type="match status" value="1"/>
</dbReference>
<evidence type="ECO:0000313" key="3">
    <source>
        <dbReference type="Proteomes" id="UP000092932"/>
    </source>
</evidence>
<name>A0A1B2AEA0_9SPHN</name>
<dbReference type="GO" id="GO:0003678">
    <property type="term" value="F:DNA helicase activity"/>
    <property type="evidence" value="ECO:0007669"/>
    <property type="project" value="UniProtKB-EC"/>
</dbReference>
<dbReference type="AlphaFoldDB" id="A0A1B2AEA0"/>
<dbReference type="SUPFAM" id="SSF52980">
    <property type="entry name" value="Restriction endonuclease-like"/>
    <property type="match status" value="1"/>
</dbReference>
<sequence length="982" mass="106540">MGDRVAPQVYSIAAHRGFADALVAGLIPRYSEPDLGLARLTLLLPSTRAARTVQEAFVRASGGGLLMLRMAVVGDLDLDETLGALLDPLGSADIPPAVEPTRRWLRLAEILRDEMGADAPRGSAVLRLARETARTMDRLLVEDIGPEELLQDRVLDLVGDMAEHWRAALQRFARVQARWLAELEAAGQLDASARRNRLFEHAARRWRASPPPTPVIAAGVTSAAPALAGLLRVVSELPSGAVILPDLDLSMSDEVWEELGAAGAGENPGDPPFAPGDAVTHPQYHLKLLLNRMGVNRAEVQQWHRAGIGKGPPERTHAISSLFLPPQASRAWVHLPADKRRLSGVRVMESANPEAEAQAIALLIREAVEVPERRVALVTPDRGLARRVVQHLARWNLVADDSAGRALSETTAGRFLLQLAELAGERAAPVALVAALANPLVRMGETRGAWLDALRAFERKLRGPRPAPGLEPLGPIAAAARVPEWWGEAEAILAPLLSDERLPLAEWLDRLATAGEAMAGANLWDREDGRALAAFVEDLRLHARDAGTVLEADDLHSALRDAMDAIAVRPPYGGHPRVAIYGLIESRMARADLVIAAGLNEGTWPARPSTDPLLAPAVLRALGVPGAEFRIGLSAHDLAAVLGAPEVVLSRARRDEGGPAIASRFLLRVQALLGELGDAHREAQAPAMAAAIDHAPAAEPYPRPQPIPSAAQRRIALSVTKLDRLRADPFQFYASSILRLSELDGLDAEPSPEWQGELAHRILELWHETGRPLAEIAAEQLQAMNAHPLVRALWRPRLLQALEWVESAIAADPARGPVLWEKKGAVEWRGVVVKGRIDRLDRLADGSFAVIDYKTGRPPSGAQVQEGYALQLGTLGLMVEDGAFEGAEGPVSRFEYWSLARNKDGGFGYIETPVLEGRKLKGIPADEFLPTAREFLDDALDRWILGNEAFTARLNPDAPGYATYDQLMRLDEWVRRETEDLA</sequence>
<organism evidence="2 3">
    <name type="scientific">Tsuneonella dongtanensis</name>
    <dbReference type="NCBI Taxonomy" id="692370"/>
    <lineage>
        <taxon>Bacteria</taxon>
        <taxon>Pseudomonadati</taxon>
        <taxon>Pseudomonadota</taxon>
        <taxon>Alphaproteobacteria</taxon>
        <taxon>Sphingomonadales</taxon>
        <taxon>Erythrobacteraceae</taxon>
        <taxon>Tsuneonella</taxon>
    </lineage>
</organism>
<gene>
    <name evidence="2" type="primary">rexB</name>
    <name evidence="2" type="ORF">A6F68_01919</name>
</gene>
<keyword evidence="2" id="KW-0067">ATP-binding</keyword>
<dbReference type="EC" id="3.6.4.12" evidence="2"/>
<dbReference type="Gene3D" id="3.90.320.10">
    <property type="match status" value="1"/>
</dbReference>
<dbReference type="InterPro" id="IPR027417">
    <property type="entry name" value="P-loop_NTPase"/>
</dbReference>
<dbReference type="OrthoDB" id="9780606at2"/>
<dbReference type="InterPro" id="IPR011604">
    <property type="entry name" value="PDDEXK-like_dom_sf"/>
</dbReference>
<proteinExistence type="predicted"/>
<keyword evidence="2" id="KW-0378">Hydrolase</keyword>
<dbReference type="InterPro" id="IPR014153">
    <property type="entry name" value="Ds_break_AddB"/>
</dbReference>
<reference evidence="2 3" key="1">
    <citation type="submission" date="2016-07" db="EMBL/GenBank/DDBJ databases">
        <title>Complete genome sequence of Altererythrobacter dongtanensis KCTC 22672, a type strain with esterase isolated from tidal flat.</title>
        <authorList>
            <person name="Cheng H."/>
            <person name="Wu Y.-H."/>
            <person name="Zhou P."/>
            <person name="Huo Y.-Y."/>
            <person name="Wang C.-S."/>
            <person name="Xu X.-W."/>
        </authorList>
    </citation>
    <scope>NUCLEOTIDE SEQUENCE [LARGE SCALE GENOMIC DNA]</scope>
    <source>
        <strain evidence="2 3">KCTC 22672</strain>
    </source>
</reference>
<evidence type="ECO:0000313" key="2">
    <source>
        <dbReference type="EMBL" id="ANY20428.1"/>
    </source>
</evidence>
<dbReference type="KEGG" id="ado:A6F68_01919"/>
<dbReference type="STRING" id="692370.A6F68_01919"/>
<dbReference type="RefSeq" id="WP_067679106.1">
    <property type="nucleotide sequence ID" value="NZ_CP016591.1"/>
</dbReference>
<dbReference type="EMBL" id="CP016591">
    <property type="protein sequence ID" value="ANY20428.1"/>
    <property type="molecule type" value="Genomic_DNA"/>
</dbReference>
<keyword evidence="2" id="KW-0347">Helicase</keyword>
<dbReference type="SUPFAM" id="SSF52540">
    <property type="entry name" value="P-loop containing nucleoside triphosphate hydrolases"/>
    <property type="match status" value="1"/>
</dbReference>
<keyword evidence="3" id="KW-1185">Reference proteome</keyword>
<dbReference type="Proteomes" id="UP000092932">
    <property type="component" value="Chromosome"/>
</dbReference>
<dbReference type="InterPro" id="IPR038726">
    <property type="entry name" value="PDDEXK_AddAB-type"/>
</dbReference>
<dbReference type="NCBIfam" id="TIGR02786">
    <property type="entry name" value="addB_alphas"/>
    <property type="match status" value="1"/>
</dbReference>
<dbReference type="InterPro" id="IPR011335">
    <property type="entry name" value="Restrct_endonuc-II-like"/>
</dbReference>
<dbReference type="GO" id="GO:0016787">
    <property type="term" value="F:hydrolase activity"/>
    <property type="evidence" value="ECO:0007669"/>
    <property type="project" value="UniProtKB-KW"/>
</dbReference>
<evidence type="ECO:0000259" key="1">
    <source>
        <dbReference type="Pfam" id="PF12705"/>
    </source>
</evidence>
<dbReference type="PATRIC" id="fig|692370.5.peg.1932"/>
<accession>A0A1B2AEA0</accession>
<protein>
    <submittedName>
        <fullName evidence="2">ATP-dependent helicase/deoxyribonuclease subunit B</fullName>
        <ecNumber evidence="2">3.6.4.12</ecNumber>
    </submittedName>
</protein>